<proteinExistence type="predicted"/>
<dbReference type="EMBL" id="QGKU01000047">
    <property type="protein sequence ID" value="PWR01884.1"/>
    <property type="molecule type" value="Genomic_DNA"/>
</dbReference>
<evidence type="ECO:0000313" key="2">
    <source>
        <dbReference type="Proteomes" id="UP000245680"/>
    </source>
</evidence>
<evidence type="ECO:0000313" key="1">
    <source>
        <dbReference type="EMBL" id="PWR01884.1"/>
    </source>
</evidence>
<reference evidence="1 2" key="1">
    <citation type="submission" date="2018-05" db="EMBL/GenBank/DDBJ databases">
        <title>Rhodobacteraceae gen. nov., sp. nov. isolated from sea water.</title>
        <authorList>
            <person name="Ren Y."/>
        </authorList>
    </citation>
    <scope>NUCLEOTIDE SEQUENCE [LARGE SCALE GENOMIC DNA]</scope>
    <source>
        <strain evidence="1 2">TG-679</strain>
    </source>
</reference>
<dbReference type="Proteomes" id="UP000245680">
    <property type="component" value="Unassembled WGS sequence"/>
</dbReference>
<organism evidence="1 2">
    <name type="scientific">Meridianimarinicoccus roseus</name>
    <dbReference type="NCBI Taxonomy" id="2072018"/>
    <lineage>
        <taxon>Bacteria</taxon>
        <taxon>Pseudomonadati</taxon>
        <taxon>Pseudomonadota</taxon>
        <taxon>Alphaproteobacteria</taxon>
        <taxon>Rhodobacterales</taxon>
        <taxon>Paracoccaceae</taxon>
        <taxon>Meridianimarinicoccus</taxon>
    </lineage>
</organism>
<dbReference type="OrthoDB" id="7205167at2"/>
<sequence length="76" mass="8523">MDTPQDFVGDDTQDRIVYVRPVDVADLPEQVRAQIDGVRDIYAVHAANGDRLALVNGRKLAFVLARQNDMKPVHVH</sequence>
<dbReference type="Pfam" id="PF06620">
    <property type="entry name" value="DUF1150"/>
    <property type="match status" value="1"/>
</dbReference>
<dbReference type="AlphaFoldDB" id="A0A2V2LEF9"/>
<accession>A0A2V2LEF9</accession>
<protein>
    <submittedName>
        <fullName evidence="1">DUF1150 domain-containing protein</fullName>
    </submittedName>
</protein>
<dbReference type="InterPro" id="IPR009531">
    <property type="entry name" value="DUF1150"/>
</dbReference>
<keyword evidence="2" id="KW-1185">Reference proteome</keyword>
<gene>
    <name evidence="1" type="ORF">DKT77_14930</name>
</gene>
<name>A0A2V2LEF9_9RHOB</name>
<comment type="caution">
    <text evidence="1">The sequence shown here is derived from an EMBL/GenBank/DDBJ whole genome shotgun (WGS) entry which is preliminary data.</text>
</comment>
<dbReference type="RefSeq" id="WP_109812467.1">
    <property type="nucleotide sequence ID" value="NZ_QGKU01000047.1"/>
</dbReference>